<proteinExistence type="predicted"/>
<organism evidence="2 3">
    <name type="scientific">Olpidium bornovanus</name>
    <dbReference type="NCBI Taxonomy" id="278681"/>
    <lineage>
        <taxon>Eukaryota</taxon>
        <taxon>Fungi</taxon>
        <taxon>Fungi incertae sedis</taxon>
        <taxon>Olpidiomycota</taxon>
        <taxon>Olpidiomycotina</taxon>
        <taxon>Olpidiomycetes</taxon>
        <taxon>Olpidiales</taxon>
        <taxon>Olpidiaceae</taxon>
        <taxon>Olpidium</taxon>
    </lineage>
</organism>
<feature type="compositionally biased region" description="Basic and acidic residues" evidence="1">
    <location>
        <begin position="323"/>
        <end position="336"/>
    </location>
</feature>
<feature type="compositionally biased region" description="Polar residues" evidence="1">
    <location>
        <begin position="120"/>
        <end position="129"/>
    </location>
</feature>
<feature type="compositionally biased region" description="Acidic residues" evidence="1">
    <location>
        <begin position="258"/>
        <end position="272"/>
    </location>
</feature>
<feature type="compositionally biased region" description="Basic residues" evidence="1">
    <location>
        <begin position="72"/>
        <end position="83"/>
    </location>
</feature>
<name>A0A8H7ZVS9_9FUNG</name>
<evidence type="ECO:0000313" key="2">
    <source>
        <dbReference type="EMBL" id="KAG5460351.1"/>
    </source>
</evidence>
<keyword evidence="3" id="KW-1185">Reference proteome</keyword>
<feature type="region of interest" description="Disordered" evidence="1">
    <location>
        <begin position="1"/>
        <end position="129"/>
    </location>
</feature>
<evidence type="ECO:0000313" key="3">
    <source>
        <dbReference type="Proteomes" id="UP000673691"/>
    </source>
</evidence>
<feature type="compositionally biased region" description="Basic residues" evidence="1">
    <location>
        <begin position="302"/>
        <end position="312"/>
    </location>
</feature>
<evidence type="ECO:0000256" key="1">
    <source>
        <dbReference type="SAM" id="MobiDB-lite"/>
    </source>
</evidence>
<feature type="compositionally biased region" description="Basic residues" evidence="1">
    <location>
        <begin position="362"/>
        <end position="375"/>
    </location>
</feature>
<accession>A0A8H7ZVS9</accession>
<feature type="region of interest" description="Disordered" evidence="1">
    <location>
        <begin position="252"/>
        <end position="401"/>
    </location>
</feature>
<sequence length="401" mass="44837">MKKKSSNSLTGRRVCGGAVQPVPPRREILRAVQAGREPPRGQVPQVRPADRLLRRPRGSPRPPRVEGETCPRRRRRRIPRQRGRGAGAVGGRARRVGDVREAQLAHSSGDDSEPIRQTRRSSLVSTTSWPERFREISPSARSARHTTRCTSCATKFWKGSKYRQVKMAREPRIPVEDEEESPIKALLEQSSEEHQESGWLSSSISLVDCIYDRLVTRSGVDHQVNTALEDQVLQSVKPGQLVFTESAIQWSGARSVDENEDEEGEQQDEEEEKQPVFRRRPFPPRDHPQPRPGAGHVEHGRHQPRLLPHRPRQPGGLQILPDLPRRGDAAQRHSDSDGGQPAFQGERIHHGGPGAFFGFRSRPGKKKSKYTHLRGNKIADNPPEGPAAAPLPGEALDRKLG</sequence>
<dbReference type="Proteomes" id="UP000673691">
    <property type="component" value="Unassembled WGS sequence"/>
</dbReference>
<feature type="compositionally biased region" description="Polar residues" evidence="1">
    <location>
        <begin position="1"/>
        <end position="10"/>
    </location>
</feature>
<comment type="caution">
    <text evidence="2">The sequence shown here is derived from an EMBL/GenBank/DDBJ whole genome shotgun (WGS) entry which is preliminary data.</text>
</comment>
<dbReference type="EMBL" id="JAEFCI010005345">
    <property type="protein sequence ID" value="KAG5460351.1"/>
    <property type="molecule type" value="Genomic_DNA"/>
</dbReference>
<protein>
    <submittedName>
        <fullName evidence="2">Uncharacterized protein</fullName>
    </submittedName>
</protein>
<reference evidence="2 3" key="1">
    <citation type="journal article" name="Sci. Rep.">
        <title>Genome-scale phylogenetic analyses confirm Olpidium as the closest living zoosporic fungus to the non-flagellated, terrestrial fungi.</title>
        <authorList>
            <person name="Chang Y."/>
            <person name="Rochon D."/>
            <person name="Sekimoto S."/>
            <person name="Wang Y."/>
            <person name="Chovatia M."/>
            <person name="Sandor L."/>
            <person name="Salamov A."/>
            <person name="Grigoriev I.V."/>
            <person name="Stajich J.E."/>
            <person name="Spatafora J.W."/>
        </authorList>
    </citation>
    <scope>NUCLEOTIDE SEQUENCE [LARGE SCALE GENOMIC DNA]</scope>
    <source>
        <strain evidence="2">S191</strain>
    </source>
</reference>
<gene>
    <name evidence="2" type="ORF">BJ554DRAFT_7612</name>
</gene>
<dbReference type="AlphaFoldDB" id="A0A8H7ZVS9"/>